<feature type="domain" description="HTH araC/xylS-type" evidence="2">
    <location>
        <begin position="8"/>
        <end position="110"/>
    </location>
</feature>
<evidence type="ECO:0000313" key="4">
    <source>
        <dbReference type="Proteomes" id="UP000002191"/>
    </source>
</evidence>
<dbReference type="Pfam" id="PF12833">
    <property type="entry name" value="HTH_18"/>
    <property type="match status" value="1"/>
</dbReference>
<evidence type="ECO:0000259" key="2">
    <source>
        <dbReference type="PROSITE" id="PS01124"/>
    </source>
</evidence>
<evidence type="ECO:0000313" key="3">
    <source>
        <dbReference type="EMBL" id="ADU61637.1"/>
    </source>
</evidence>
<reference evidence="3 4" key="2">
    <citation type="journal article" date="2014" name="Genome Announc.">
        <title>Complete Genome Sequence of the Subsurface, Mesophilic Sulfate-Reducing Bacterium Desulfovibrio aespoeensis Aspo-2.</title>
        <authorList>
            <person name="Pedersen K."/>
            <person name="Bengtsson A."/>
            <person name="Edlund J."/>
            <person name="Rabe L."/>
            <person name="Hazen T."/>
            <person name="Chakraborty R."/>
            <person name="Goodwin L."/>
            <person name="Shapiro N."/>
        </authorList>
    </citation>
    <scope>NUCLEOTIDE SEQUENCE [LARGE SCALE GENOMIC DNA]</scope>
    <source>
        <strain evidence="4">ATCC 700646 / DSM 10631 / Aspo-2</strain>
    </source>
</reference>
<dbReference type="Gene3D" id="1.10.10.60">
    <property type="entry name" value="Homeodomain-like"/>
    <property type="match status" value="2"/>
</dbReference>
<dbReference type="Proteomes" id="UP000002191">
    <property type="component" value="Chromosome"/>
</dbReference>
<dbReference type="InterPro" id="IPR018060">
    <property type="entry name" value="HTH_AraC"/>
</dbReference>
<dbReference type="OrthoDB" id="5337216at2"/>
<evidence type="ECO:0000256" key="1">
    <source>
        <dbReference type="ARBA" id="ARBA00023125"/>
    </source>
</evidence>
<dbReference type="HOGENOM" id="CLU_2105012_0_0_7"/>
<dbReference type="AlphaFoldDB" id="E6VYX4"/>
<protein>
    <submittedName>
        <fullName evidence="3">Two component AraC family transcriptional regulator</fullName>
    </submittedName>
</protein>
<dbReference type="GO" id="GO:0003700">
    <property type="term" value="F:DNA-binding transcription factor activity"/>
    <property type="evidence" value="ECO:0007669"/>
    <property type="project" value="InterPro"/>
</dbReference>
<dbReference type="STRING" id="643562.Daes_0619"/>
<keyword evidence="1" id="KW-0238">DNA-binding</keyword>
<reference evidence="4" key="1">
    <citation type="submission" date="2010-12" db="EMBL/GenBank/DDBJ databases">
        <title>Complete sequence of Desulfovibrio aespoeensis Aspo-2.</title>
        <authorList>
            <consortium name="US DOE Joint Genome Institute"/>
            <person name="Lucas S."/>
            <person name="Copeland A."/>
            <person name="Lapidus A."/>
            <person name="Cheng J.-F."/>
            <person name="Goodwin L."/>
            <person name="Pitluck S."/>
            <person name="Chertkov O."/>
            <person name="Misra M."/>
            <person name="Detter J.C."/>
            <person name="Han C."/>
            <person name="Tapia R."/>
            <person name="Land M."/>
            <person name="Hauser L."/>
            <person name="Kyrpides N."/>
            <person name="Ivanova N."/>
            <person name="Ovchinnikova G."/>
            <person name="Pedersen K."/>
            <person name="Jagevall S."/>
            <person name="Hazen T."/>
            <person name="Woyke T."/>
        </authorList>
    </citation>
    <scope>NUCLEOTIDE SEQUENCE [LARGE SCALE GENOMIC DNA]</scope>
    <source>
        <strain evidence="4">ATCC 700646 / DSM 10631 / Aspo-2</strain>
    </source>
</reference>
<name>E6VYX4_PSEA9</name>
<dbReference type="GO" id="GO:0043565">
    <property type="term" value="F:sequence-specific DNA binding"/>
    <property type="evidence" value="ECO:0007669"/>
    <property type="project" value="InterPro"/>
</dbReference>
<dbReference type="KEGG" id="das:Daes_0619"/>
<accession>E6VYX4</accession>
<organism evidence="3 4">
    <name type="scientific">Pseudodesulfovibrio aespoeensis (strain ATCC 700646 / DSM 10631 / Aspo-2)</name>
    <name type="common">Desulfovibrio aespoeensis</name>
    <dbReference type="NCBI Taxonomy" id="643562"/>
    <lineage>
        <taxon>Bacteria</taxon>
        <taxon>Pseudomonadati</taxon>
        <taxon>Thermodesulfobacteriota</taxon>
        <taxon>Desulfovibrionia</taxon>
        <taxon>Desulfovibrionales</taxon>
        <taxon>Desulfovibrionaceae</taxon>
    </lineage>
</organism>
<dbReference type="PROSITE" id="PS01124">
    <property type="entry name" value="HTH_ARAC_FAMILY_2"/>
    <property type="match status" value="1"/>
</dbReference>
<dbReference type="RefSeq" id="WP_013513569.1">
    <property type="nucleotide sequence ID" value="NC_014844.1"/>
</dbReference>
<sequence length="115" mass="13303">MKHLTLSETIALYIMSRTTEELTQLTRYSIAETFKINKSYLSKRFKEDLDLSVSNYIDLEKAVRSRILMASMERATVEEIASQLGIAKPQQFRAKFKKVFCTTPGRFIHYAGKTE</sequence>
<dbReference type="PANTHER" id="PTHR43280">
    <property type="entry name" value="ARAC-FAMILY TRANSCRIPTIONAL REGULATOR"/>
    <property type="match status" value="1"/>
</dbReference>
<proteinExistence type="predicted"/>
<dbReference type="PANTHER" id="PTHR43280:SF10">
    <property type="entry name" value="REGULATORY PROTEIN POCR"/>
    <property type="match status" value="1"/>
</dbReference>
<gene>
    <name evidence="3" type="ordered locus">Daes_0619</name>
</gene>
<dbReference type="EMBL" id="CP002431">
    <property type="protein sequence ID" value="ADU61637.1"/>
    <property type="molecule type" value="Genomic_DNA"/>
</dbReference>
<dbReference type="SMART" id="SM00342">
    <property type="entry name" value="HTH_ARAC"/>
    <property type="match status" value="1"/>
</dbReference>
<keyword evidence="4" id="KW-1185">Reference proteome</keyword>